<dbReference type="AlphaFoldDB" id="A0A1F7HKR4"/>
<proteinExistence type="predicted"/>
<keyword evidence="1" id="KW-1133">Transmembrane helix</keyword>
<dbReference type="InterPro" id="IPR025333">
    <property type="entry name" value="DUF4239"/>
</dbReference>
<protein>
    <recommendedName>
        <fullName evidence="4">DUF4239 domain-containing protein</fullName>
    </recommendedName>
</protein>
<evidence type="ECO:0000313" key="2">
    <source>
        <dbReference type="EMBL" id="OGK31817.1"/>
    </source>
</evidence>
<dbReference type="Proteomes" id="UP000178098">
    <property type="component" value="Unassembled WGS sequence"/>
</dbReference>
<evidence type="ECO:0000313" key="3">
    <source>
        <dbReference type="Proteomes" id="UP000178098"/>
    </source>
</evidence>
<gene>
    <name evidence="2" type="ORF">A3D08_03075</name>
</gene>
<feature type="transmembrane region" description="Helical" evidence="1">
    <location>
        <begin position="190"/>
        <end position="210"/>
    </location>
</feature>
<evidence type="ECO:0008006" key="4">
    <source>
        <dbReference type="Google" id="ProtNLM"/>
    </source>
</evidence>
<reference evidence="2 3" key="1">
    <citation type="journal article" date="2016" name="Nat. Commun.">
        <title>Thousands of microbial genomes shed light on interconnected biogeochemical processes in an aquifer system.</title>
        <authorList>
            <person name="Anantharaman K."/>
            <person name="Brown C.T."/>
            <person name="Hug L.A."/>
            <person name="Sharon I."/>
            <person name="Castelle C.J."/>
            <person name="Probst A.J."/>
            <person name="Thomas B.C."/>
            <person name="Singh A."/>
            <person name="Wilkins M.J."/>
            <person name="Karaoz U."/>
            <person name="Brodie E.L."/>
            <person name="Williams K.H."/>
            <person name="Hubbard S.S."/>
            <person name="Banfield J.F."/>
        </authorList>
    </citation>
    <scope>NUCLEOTIDE SEQUENCE [LARGE SCALE GENOMIC DNA]</scope>
</reference>
<comment type="caution">
    <text evidence="2">The sequence shown here is derived from an EMBL/GenBank/DDBJ whole genome shotgun (WGS) entry which is preliminary data.</text>
</comment>
<feature type="transmembrane region" description="Helical" evidence="1">
    <location>
        <begin position="21"/>
        <end position="39"/>
    </location>
</feature>
<feature type="transmembrane region" description="Helical" evidence="1">
    <location>
        <begin position="51"/>
        <end position="71"/>
    </location>
</feature>
<evidence type="ECO:0000256" key="1">
    <source>
        <dbReference type="SAM" id="Phobius"/>
    </source>
</evidence>
<organism evidence="2 3">
    <name type="scientific">Candidatus Roizmanbacteria bacterium RIFCSPHIGHO2_02_FULL_43_11</name>
    <dbReference type="NCBI Taxonomy" id="1802043"/>
    <lineage>
        <taxon>Bacteria</taxon>
        <taxon>Candidatus Roizmaniibacteriota</taxon>
    </lineage>
</organism>
<accession>A0A1F7HKR4</accession>
<keyword evidence="1" id="KW-0812">Transmembrane</keyword>
<sequence length="265" mass="30450">MLLFLFFKTQSASMIRMIIKSLIFSLCAIAIMLAFRLVLKTDTYLADVGGLGAFLTVFGTLYGIMAAFVVFEVWSQYNKTVELVNKEALGLERLFTLTLYFRDKDLSTHMKQAIENYANLVVEGKFKTLGAGKRNMETGRVFRKISHIIQGIKFDDDHDQIVFDHIADHFGRLSEVRTERITQSLTRLPALLKTFLYSSSIIALTTFILMPFQNTYYGFFTTGTLTFILAMIFQLVEDLDNPFVGYWNISVEPFQRALKHIEEDY</sequence>
<dbReference type="Pfam" id="PF14023">
    <property type="entry name" value="Bestrophin-like"/>
    <property type="match status" value="1"/>
</dbReference>
<feature type="transmembrane region" description="Helical" evidence="1">
    <location>
        <begin position="216"/>
        <end position="236"/>
    </location>
</feature>
<dbReference type="EMBL" id="MFZT01000008">
    <property type="protein sequence ID" value="OGK31817.1"/>
    <property type="molecule type" value="Genomic_DNA"/>
</dbReference>
<keyword evidence="1" id="KW-0472">Membrane</keyword>
<name>A0A1F7HKR4_9BACT</name>